<feature type="non-terminal residue" evidence="3">
    <location>
        <position position="56"/>
    </location>
</feature>
<name>A0A8J2KZK4_9HEXA</name>
<dbReference type="EMBL" id="CAJVCH010276892">
    <property type="protein sequence ID" value="CAG7734816.1"/>
    <property type="molecule type" value="Genomic_DNA"/>
</dbReference>
<dbReference type="Proteomes" id="UP000708208">
    <property type="component" value="Unassembled WGS sequence"/>
</dbReference>
<evidence type="ECO:0000313" key="4">
    <source>
        <dbReference type="Proteomes" id="UP000708208"/>
    </source>
</evidence>
<keyword evidence="1" id="KW-0472">Membrane</keyword>
<keyword evidence="4" id="KW-1185">Reference proteome</keyword>
<gene>
    <name evidence="3" type="ORF">AFUS01_LOCUS23184</name>
</gene>
<dbReference type="AlphaFoldDB" id="A0A8J2KZK4"/>
<proteinExistence type="predicted"/>
<dbReference type="Pfam" id="PF10457">
    <property type="entry name" value="MENTAL"/>
    <property type="match status" value="1"/>
</dbReference>
<evidence type="ECO:0000313" key="3">
    <source>
        <dbReference type="EMBL" id="CAG7734816.1"/>
    </source>
</evidence>
<comment type="caution">
    <text evidence="3">The sequence shown here is derived from an EMBL/GenBank/DDBJ whole genome shotgun (WGS) entry which is preliminary data.</text>
</comment>
<reference evidence="3" key="1">
    <citation type="submission" date="2021-06" db="EMBL/GenBank/DDBJ databases">
        <authorList>
            <person name="Hodson N. C."/>
            <person name="Mongue J. A."/>
            <person name="Jaron S. K."/>
        </authorList>
    </citation>
    <scope>NUCLEOTIDE SEQUENCE</scope>
</reference>
<feature type="transmembrane region" description="Helical" evidence="1">
    <location>
        <begin position="28"/>
        <end position="51"/>
    </location>
</feature>
<dbReference type="InterPro" id="IPR019498">
    <property type="entry name" value="MENTAL"/>
</dbReference>
<sequence length="56" mass="6351">MESYDAYPPSEDVLLGTPDGRLSPVRRFFCLLATFDFLFTFLLFTLCVILIRGSVS</sequence>
<evidence type="ECO:0000256" key="1">
    <source>
        <dbReference type="SAM" id="Phobius"/>
    </source>
</evidence>
<feature type="domain" description="MENTAL" evidence="2">
    <location>
        <begin position="23"/>
        <end position="51"/>
    </location>
</feature>
<protein>
    <recommendedName>
        <fullName evidence="2">MENTAL domain-containing protein</fullName>
    </recommendedName>
</protein>
<organism evidence="3 4">
    <name type="scientific">Allacma fusca</name>
    <dbReference type="NCBI Taxonomy" id="39272"/>
    <lineage>
        <taxon>Eukaryota</taxon>
        <taxon>Metazoa</taxon>
        <taxon>Ecdysozoa</taxon>
        <taxon>Arthropoda</taxon>
        <taxon>Hexapoda</taxon>
        <taxon>Collembola</taxon>
        <taxon>Symphypleona</taxon>
        <taxon>Sminthuridae</taxon>
        <taxon>Allacma</taxon>
    </lineage>
</organism>
<evidence type="ECO:0000259" key="2">
    <source>
        <dbReference type="Pfam" id="PF10457"/>
    </source>
</evidence>
<keyword evidence="1" id="KW-1133">Transmembrane helix</keyword>
<accession>A0A8J2KZK4</accession>
<keyword evidence="1" id="KW-0812">Transmembrane</keyword>